<evidence type="ECO:0000259" key="14">
    <source>
        <dbReference type="Pfam" id="PF01292"/>
    </source>
</evidence>
<dbReference type="SUPFAM" id="SSF81342">
    <property type="entry name" value="Transmembrane di-heme cytochromes"/>
    <property type="match status" value="1"/>
</dbReference>
<dbReference type="GO" id="GO:0022904">
    <property type="term" value="P:respiratory electron transport chain"/>
    <property type="evidence" value="ECO:0007669"/>
    <property type="project" value="InterPro"/>
</dbReference>
<evidence type="ECO:0000256" key="3">
    <source>
        <dbReference type="ARBA" id="ARBA00022448"/>
    </source>
</evidence>
<evidence type="ECO:0000256" key="12">
    <source>
        <dbReference type="ARBA" id="ARBA00037975"/>
    </source>
</evidence>
<evidence type="ECO:0000256" key="4">
    <source>
        <dbReference type="ARBA" id="ARBA00022475"/>
    </source>
</evidence>
<dbReference type="InterPro" id="IPR016174">
    <property type="entry name" value="Di-haem_cyt_TM"/>
</dbReference>
<dbReference type="EMBL" id="FOVE01000012">
    <property type="protein sequence ID" value="SFN57056.1"/>
    <property type="molecule type" value="Genomic_DNA"/>
</dbReference>
<keyword evidence="9 13" id="KW-1133">Transmembrane helix</keyword>
<gene>
    <name evidence="15" type="ORF">SAMN05660284_01792</name>
</gene>
<dbReference type="Proteomes" id="UP000242869">
    <property type="component" value="Unassembled WGS sequence"/>
</dbReference>
<dbReference type="InterPro" id="IPR052168">
    <property type="entry name" value="Cytochrome_b561_oxidase"/>
</dbReference>
<evidence type="ECO:0000256" key="13">
    <source>
        <dbReference type="SAM" id="Phobius"/>
    </source>
</evidence>
<dbReference type="PANTHER" id="PTHR30529">
    <property type="entry name" value="CYTOCHROME B561"/>
    <property type="match status" value="1"/>
</dbReference>
<dbReference type="RefSeq" id="WP_091194802.1">
    <property type="nucleotide sequence ID" value="NZ_FOVE01000012.1"/>
</dbReference>
<dbReference type="STRING" id="83765.SAMN05660284_01792"/>
<dbReference type="AlphaFoldDB" id="A0A1I5A3U2"/>
<keyword evidence="10" id="KW-0408">Iron</keyword>
<evidence type="ECO:0000256" key="10">
    <source>
        <dbReference type="ARBA" id="ARBA00023004"/>
    </source>
</evidence>
<organism evidence="15 16">
    <name type="scientific">Formivibrio citricus</name>
    <dbReference type="NCBI Taxonomy" id="83765"/>
    <lineage>
        <taxon>Bacteria</taxon>
        <taxon>Pseudomonadati</taxon>
        <taxon>Pseudomonadota</taxon>
        <taxon>Betaproteobacteria</taxon>
        <taxon>Neisseriales</taxon>
        <taxon>Chitinibacteraceae</taxon>
        <taxon>Formivibrio</taxon>
    </lineage>
</organism>
<comment type="cofactor">
    <cofactor evidence="1">
        <name>heme b</name>
        <dbReference type="ChEBI" id="CHEBI:60344"/>
    </cofactor>
</comment>
<keyword evidence="5" id="KW-0349">Heme</keyword>
<proteinExistence type="inferred from homology"/>
<evidence type="ECO:0000313" key="16">
    <source>
        <dbReference type="Proteomes" id="UP000242869"/>
    </source>
</evidence>
<name>A0A1I5A3U2_9NEIS</name>
<protein>
    <submittedName>
        <fullName evidence="15">Cytochrome b561</fullName>
    </submittedName>
</protein>
<dbReference type="GO" id="GO:0005886">
    <property type="term" value="C:plasma membrane"/>
    <property type="evidence" value="ECO:0007669"/>
    <property type="project" value="UniProtKB-SubCell"/>
</dbReference>
<reference evidence="16" key="1">
    <citation type="submission" date="2016-10" db="EMBL/GenBank/DDBJ databases">
        <authorList>
            <person name="Varghese N."/>
            <person name="Submissions S."/>
        </authorList>
    </citation>
    <scope>NUCLEOTIDE SEQUENCE [LARGE SCALE GENOMIC DNA]</scope>
    <source>
        <strain evidence="16">DSM 6150</strain>
    </source>
</reference>
<feature type="transmembrane region" description="Helical" evidence="13">
    <location>
        <begin position="45"/>
        <end position="65"/>
    </location>
</feature>
<keyword evidence="7" id="KW-0479">Metal-binding</keyword>
<evidence type="ECO:0000256" key="9">
    <source>
        <dbReference type="ARBA" id="ARBA00022989"/>
    </source>
</evidence>
<comment type="subcellular location">
    <subcellularLocation>
        <location evidence="2">Cell membrane</location>
        <topology evidence="2">Multi-pass membrane protein</topology>
    </subcellularLocation>
</comment>
<dbReference type="InterPro" id="IPR011577">
    <property type="entry name" value="Cyt_b561_bac/Ni-Hgenase"/>
</dbReference>
<feature type="transmembrane region" description="Helical" evidence="13">
    <location>
        <begin position="12"/>
        <end position="33"/>
    </location>
</feature>
<feature type="domain" description="Cytochrome b561 bacterial/Ni-hydrogenase" evidence="14">
    <location>
        <begin position="5"/>
        <end position="172"/>
    </location>
</feature>
<dbReference type="OrthoDB" id="8536275at2"/>
<evidence type="ECO:0000256" key="7">
    <source>
        <dbReference type="ARBA" id="ARBA00022723"/>
    </source>
</evidence>
<dbReference type="GO" id="GO:0046872">
    <property type="term" value="F:metal ion binding"/>
    <property type="evidence" value="ECO:0007669"/>
    <property type="project" value="UniProtKB-KW"/>
</dbReference>
<keyword evidence="3" id="KW-0813">Transport</keyword>
<dbReference type="GO" id="GO:0020037">
    <property type="term" value="F:heme binding"/>
    <property type="evidence" value="ECO:0007669"/>
    <property type="project" value="TreeGrafter"/>
</dbReference>
<accession>A0A1I5A3U2</accession>
<keyword evidence="6 13" id="KW-0812">Transmembrane</keyword>
<keyword evidence="16" id="KW-1185">Reference proteome</keyword>
<sequence length="184" mass="20402">MNIQRYHPVICVLHWLLAAMIMAALVMSTFVMAHIPDTDPAKISAILRHMSVGVLILVCTALRLFTRKKTGRPTSLPSGMPWADWLAGIVHRLLDVLVFIMIGSGICMAVFSNLPKAILEGQSELLANLDSLPWHTLHVAGARVLFGVLLLHVGGALYHQLILRDGLLWRMCSIPRLAKKKKPF</sequence>
<evidence type="ECO:0000256" key="1">
    <source>
        <dbReference type="ARBA" id="ARBA00001970"/>
    </source>
</evidence>
<evidence type="ECO:0000256" key="6">
    <source>
        <dbReference type="ARBA" id="ARBA00022692"/>
    </source>
</evidence>
<dbReference type="GO" id="GO:0009055">
    <property type="term" value="F:electron transfer activity"/>
    <property type="evidence" value="ECO:0007669"/>
    <property type="project" value="InterPro"/>
</dbReference>
<comment type="similarity">
    <text evidence="12">Belongs to the cytochrome b561 family.</text>
</comment>
<evidence type="ECO:0000256" key="5">
    <source>
        <dbReference type="ARBA" id="ARBA00022617"/>
    </source>
</evidence>
<keyword evidence="8" id="KW-0249">Electron transport</keyword>
<keyword evidence="11 13" id="KW-0472">Membrane</keyword>
<evidence type="ECO:0000313" key="15">
    <source>
        <dbReference type="EMBL" id="SFN57056.1"/>
    </source>
</evidence>
<evidence type="ECO:0000256" key="8">
    <source>
        <dbReference type="ARBA" id="ARBA00022982"/>
    </source>
</evidence>
<dbReference type="PANTHER" id="PTHR30529:SF7">
    <property type="entry name" value="CYTOCHROME B561 BACTERIAL_NI-HYDROGENASE DOMAIN-CONTAINING PROTEIN"/>
    <property type="match status" value="1"/>
</dbReference>
<evidence type="ECO:0000256" key="11">
    <source>
        <dbReference type="ARBA" id="ARBA00023136"/>
    </source>
</evidence>
<feature type="transmembrane region" description="Helical" evidence="13">
    <location>
        <begin position="134"/>
        <end position="158"/>
    </location>
</feature>
<feature type="transmembrane region" description="Helical" evidence="13">
    <location>
        <begin position="93"/>
        <end position="114"/>
    </location>
</feature>
<keyword evidence="4" id="KW-1003">Cell membrane</keyword>
<evidence type="ECO:0000256" key="2">
    <source>
        <dbReference type="ARBA" id="ARBA00004651"/>
    </source>
</evidence>
<dbReference type="Pfam" id="PF01292">
    <property type="entry name" value="Ni_hydr_CYTB"/>
    <property type="match status" value="1"/>
</dbReference>